<reference evidence="1" key="1">
    <citation type="submission" date="2021-02" db="EMBL/GenBank/DDBJ databases">
        <authorList>
            <person name="Dougan E. K."/>
            <person name="Rhodes N."/>
            <person name="Thang M."/>
            <person name="Chan C."/>
        </authorList>
    </citation>
    <scope>NUCLEOTIDE SEQUENCE</scope>
</reference>
<protein>
    <submittedName>
        <fullName evidence="1">Ift122 protein</fullName>
    </submittedName>
</protein>
<evidence type="ECO:0000313" key="2">
    <source>
        <dbReference type="Proteomes" id="UP000604046"/>
    </source>
</evidence>
<proteinExistence type="predicted"/>
<comment type="caution">
    <text evidence="1">The sequence shown here is derived from an EMBL/GenBank/DDBJ whole genome shotgun (WGS) entry which is preliminary data.</text>
</comment>
<accession>A0A812RFH5</accession>
<organism evidence="1 2">
    <name type="scientific">Symbiodinium natans</name>
    <dbReference type="NCBI Taxonomy" id="878477"/>
    <lineage>
        <taxon>Eukaryota</taxon>
        <taxon>Sar</taxon>
        <taxon>Alveolata</taxon>
        <taxon>Dinophyceae</taxon>
        <taxon>Suessiales</taxon>
        <taxon>Symbiodiniaceae</taxon>
        <taxon>Symbiodinium</taxon>
    </lineage>
</organism>
<gene>
    <name evidence="1" type="primary">ift122</name>
    <name evidence="1" type="ORF">SNAT2548_LOCUS23614</name>
</gene>
<dbReference type="AlphaFoldDB" id="A0A812RFH5"/>
<evidence type="ECO:0000313" key="1">
    <source>
        <dbReference type="EMBL" id="CAE7434772.1"/>
    </source>
</evidence>
<dbReference type="EMBL" id="CAJNDS010002327">
    <property type="protein sequence ID" value="CAE7434772.1"/>
    <property type="molecule type" value="Genomic_DNA"/>
</dbReference>
<keyword evidence="2" id="KW-1185">Reference proteome</keyword>
<dbReference type="OrthoDB" id="428057at2759"/>
<name>A0A812RFH5_9DINO</name>
<dbReference type="Proteomes" id="UP000604046">
    <property type="component" value="Unassembled WGS sequence"/>
</dbReference>
<sequence>MRDSQSLEFKELENTVPLSLYLKCIGRLFCNRGPDCKQIAVSLLVNIEPAISALEGAPRIEIQPLGCMMRCSPNPKGPQGPKK</sequence>